<dbReference type="GO" id="GO:0044715">
    <property type="term" value="F:8-oxo-dGDP phosphatase activity"/>
    <property type="evidence" value="ECO:0007669"/>
    <property type="project" value="TreeGrafter"/>
</dbReference>
<evidence type="ECO:0000313" key="21">
    <source>
        <dbReference type="Proteomes" id="UP000626148"/>
    </source>
</evidence>
<evidence type="ECO:0000256" key="12">
    <source>
        <dbReference type="ARBA" id="ARBA00038905"/>
    </source>
</evidence>
<dbReference type="NCBIfam" id="TIGR00586">
    <property type="entry name" value="mutt"/>
    <property type="match status" value="1"/>
</dbReference>
<dbReference type="InterPro" id="IPR000086">
    <property type="entry name" value="NUDIX_hydrolase_dom"/>
</dbReference>
<dbReference type="Gene3D" id="3.90.79.10">
    <property type="entry name" value="Nucleoside Triphosphate Pyrophosphohydrolase"/>
    <property type="match status" value="1"/>
</dbReference>
<dbReference type="PROSITE" id="PS00893">
    <property type="entry name" value="NUDIX_BOX"/>
    <property type="match status" value="1"/>
</dbReference>
<feature type="domain" description="Nudix hydrolase" evidence="19">
    <location>
        <begin position="12"/>
        <end position="140"/>
    </location>
</feature>
<keyword evidence="5 18" id="KW-0479">Metal-binding</keyword>
<evidence type="ECO:0000313" key="20">
    <source>
        <dbReference type="EMBL" id="GGX69397.1"/>
    </source>
</evidence>
<dbReference type="InterPro" id="IPR015797">
    <property type="entry name" value="NUDIX_hydrolase-like_dom_sf"/>
</dbReference>
<name>A0A918KP33_9GAMM</name>
<evidence type="ECO:0000256" key="7">
    <source>
        <dbReference type="ARBA" id="ARBA00022801"/>
    </source>
</evidence>
<evidence type="ECO:0000256" key="18">
    <source>
        <dbReference type="PIRSR" id="PIRSR603561-2"/>
    </source>
</evidence>
<evidence type="ECO:0000256" key="9">
    <source>
        <dbReference type="ARBA" id="ARBA00023204"/>
    </source>
</evidence>
<keyword evidence="9" id="KW-0234">DNA repair</keyword>
<dbReference type="Proteomes" id="UP000626148">
    <property type="component" value="Unassembled WGS sequence"/>
</dbReference>
<dbReference type="GO" id="GO:0046872">
    <property type="term" value="F:metal ion binding"/>
    <property type="evidence" value="ECO:0007669"/>
    <property type="project" value="UniProtKB-KW"/>
</dbReference>
<dbReference type="InterPro" id="IPR047127">
    <property type="entry name" value="MutT-like"/>
</dbReference>
<feature type="binding site" evidence="17">
    <location>
        <begin position="43"/>
        <end position="46"/>
    </location>
    <ligand>
        <name>8-oxo-dGTP</name>
        <dbReference type="ChEBI" id="CHEBI:77896"/>
    </ligand>
</feature>
<accession>A0A918KP33</accession>
<dbReference type="Pfam" id="PF14815">
    <property type="entry name" value="NUDIX_4"/>
    <property type="match status" value="1"/>
</dbReference>
<dbReference type="RefSeq" id="WP_189612292.1">
    <property type="nucleotide sequence ID" value="NZ_BMXR01000013.1"/>
</dbReference>
<evidence type="ECO:0000256" key="6">
    <source>
        <dbReference type="ARBA" id="ARBA00022763"/>
    </source>
</evidence>
<comment type="catalytic activity">
    <reaction evidence="10">
        <text>8-oxo-dGTP + H2O = 8-oxo-dGMP + diphosphate + H(+)</text>
        <dbReference type="Rhea" id="RHEA:31575"/>
        <dbReference type="ChEBI" id="CHEBI:15377"/>
        <dbReference type="ChEBI" id="CHEBI:15378"/>
        <dbReference type="ChEBI" id="CHEBI:33019"/>
        <dbReference type="ChEBI" id="CHEBI:63224"/>
        <dbReference type="ChEBI" id="CHEBI:77896"/>
        <dbReference type="EC" id="3.6.1.55"/>
    </reaction>
</comment>
<dbReference type="PROSITE" id="PS51462">
    <property type="entry name" value="NUDIX"/>
    <property type="match status" value="1"/>
</dbReference>
<evidence type="ECO:0000256" key="15">
    <source>
        <dbReference type="ARBA" id="ARBA00041979"/>
    </source>
</evidence>
<evidence type="ECO:0000256" key="8">
    <source>
        <dbReference type="ARBA" id="ARBA00022842"/>
    </source>
</evidence>
<dbReference type="AlphaFoldDB" id="A0A918KP33"/>
<keyword evidence="4" id="KW-0235">DNA replication</keyword>
<evidence type="ECO:0000256" key="14">
    <source>
        <dbReference type="ARBA" id="ARBA00041592"/>
    </source>
</evidence>
<comment type="caution">
    <text evidence="20">The sequence shown here is derived from an EMBL/GenBank/DDBJ whole genome shotgun (WGS) entry which is preliminary data.</text>
</comment>
<protein>
    <recommendedName>
        <fullName evidence="13">8-oxo-dGTP diphosphatase</fullName>
        <ecNumber evidence="12">3.6.1.55</ecNumber>
    </recommendedName>
    <alternativeName>
        <fullName evidence="16">7,8-dihydro-8-oxoguanine-triphosphatase</fullName>
    </alternativeName>
    <alternativeName>
        <fullName evidence="15">Mutator protein MutT</fullName>
    </alternativeName>
    <alternativeName>
        <fullName evidence="14">dGTP pyrophosphohydrolase</fullName>
    </alternativeName>
</protein>
<evidence type="ECO:0000256" key="16">
    <source>
        <dbReference type="ARBA" id="ARBA00042798"/>
    </source>
</evidence>
<evidence type="ECO:0000259" key="19">
    <source>
        <dbReference type="PROSITE" id="PS51462"/>
    </source>
</evidence>
<keyword evidence="8 18" id="KW-0460">Magnesium</keyword>
<evidence type="ECO:0000256" key="10">
    <source>
        <dbReference type="ARBA" id="ARBA00035861"/>
    </source>
</evidence>
<reference evidence="20" key="2">
    <citation type="submission" date="2020-09" db="EMBL/GenBank/DDBJ databases">
        <authorList>
            <person name="Sun Q."/>
            <person name="Kim S."/>
        </authorList>
    </citation>
    <scope>NUCLEOTIDE SEQUENCE</scope>
    <source>
        <strain evidence="20">KCTC 22169</strain>
    </source>
</reference>
<reference evidence="20" key="1">
    <citation type="journal article" date="2014" name="Int. J. Syst. Evol. Microbiol.">
        <title>Complete genome sequence of Corynebacterium casei LMG S-19264T (=DSM 44701T), isolated from a smear-ripened cheese.</title>
        <authorList>
            <consortium name="US DOE Joint Genome Institute (JGI-PGF)"/>
            <person name="Walter F."/>
            <person name="Albersmeier A."/>
            <person name="Kalinowski J."/>
            <person name="Ruckert C."/>
        </authorList>
    </citation>
    <scope>NUCLEOTIDE SEQUENCE</scope>
    <source>
        <strain evidence="20">KCTC 22169</strain>
    </source>
</reference>
<evidence type="ECO:0000256" key="2">
    <source>
        <dbReference type="ARBA" id="ARBA00005582"/>
    </source>
</evidence>
<feature type="binding site" evidence="17">
    <location>
        <position position="37"/>
    </location>
    <ligand>
        <name>8-oxo-dGTP</name>
        <dbReference type="ChEBI" id="CHEBI:77896"/>
    </ligand>
</feature>
<keyword evidence="7" id="KW-0378">Hydrolase</keyword>
<proteinExistence type="inferred from homology"/>
<dbReference type="CDD" id="cd03425">
    <property type="entry name" value="NUDIX_MutT_NudA_like"/>
    <property type="match status" value="1"/>
</dbReference>
<feature type="binding site" evidence="18">
    <location>
        <position position="66"/>
    </location>
    <ligand>
        <name>Mg(2+)</name>
        <dbReference type="ChEBI" id="CHEBI:18420"/>
    </ligand>
</feature>
<evidence type="ECO:0000256" key="3">
    <source>
        <dbReference type="ARBA" id="ARBA00022457"/>
    </source>
</evidence>
<feature type="binding site" evidence="18">
    <location>
        <position position="46"/>
    </location>
    <ligand>
        <name>Mg(2+)</name>
        <dbReference type="ChEBI" id="CHEBI:18420"/>
    </ligand>
</feature>
<sequence length="140" mass="15481">MDSTAPDKPQVKVIHVAVGMVLNGGTILIARRPDHLHQGGLWEFPGGKVEEGESVQEALARELEEEVGITADTDAMESLTQLEFDYGDKVVLLDTWLCHAFSGQAHGKEGQPIEWVNINNLDNYTFPEANATLIEKLREK</sequence>
<organism evidence="20 21">
    <name type="scientific">Saccharospirillum salsuginis</name>
    <dbReference type="NCBI Taxonomy" id="418750"/>
    <lineage>
        <taxon>Bacteria</taxon>
        <taxon>Pseudomonadati</taxon>
        <taxon>Pseudomonadota</taxon>
        <taxon>Gammaproteobacteria</taxon>
        <taxon>Oceanospirillales</taxon>
        <taxon>Saccharospirillaceae</taxon>
        <taxon>Saccharospirillum</taxon>
    </lineage>
</organism>
<dbReference type="InterPro" id="IPR020084">
    <property type="entry name" value="NUDIX_hydrolase_CS"/>
</dbReference>
<dbReference type="GO" id="GO:0006260">
    <property type="term" value="P:DNA replication"/>
    <property type="evidence" value="ECO:0007669"/>
    <property type="project" value="UniProtKB-KW"/>
</dbReference>
<evidence type="ECO:0000256" key="5">
    <source>
        <dbReference type="ARBA" id="ARBA00022723"/>
    </source>
</evidence>
<dbReference type="PRINTS" id="PR00502">
    <property type="entry name" value="NUDIXFAMILY"/>
</dbReference>
<dbReference type="InterPro" id="IPR020476">
    <property type="entry name" value="Nudix_hydrolase"/>
</dbReference>
<keyword evidence="3" id="KW-0515">Mutator protein</keyword>
<evidence type="ECO:0000256" key="1">
    <source>
        <dbReference type="ARBA" id="ARBA00001946"/>
    </source>
</evidence>
<feature type="binding site" evidence="17">
    <location>
        <position position="32"/>
    </location>
    <ligand>
        <name>8-oxo-dGTP</name>
        <dbReference type="ChEBI" id="CHEBI:77896"/>
    </ligand>
</feature>
<dbReference type="GO" id="GO:0044716">
    <property type="term" value="F:8-oxo-GDP phosphatase activity"/>
    <property type="evidence" value="ECO:0007669"/>
    <property type="project" value="TreeGrafter"/>
</dbReference>
<dbReference type="PANTHER" id="PTHR47707">
    <property type="entry name" value="8-OXO-DGTP DIPHOSPHATASE"/>
    <property type="match status" value="1"/>
</dbReference>
<keyword evidence="6" id="KW-0227">DNA damage</keyword>
<dbReference type="SUPFAM" id="SSF55811">
    <property type="entry name" value="Nudix"/>
    <property type="match status" value="1"/>
</dbReference>
<evidence type="ECO:0000256" key="11">
    <source>
        <dbReference type="ARBA" id="ARBA00036904"/>
    </source>
</evidence>
<keyword evidence="21" id="KW-1185">Reference proteome</keyword>
<dbReference type="GO" id="GO:0035539">
    <property type="term" value="F:8-oxo-7,8-dihydrodeoxyguanosine triphosphate pyrophosphatase activity"/>
    <property type="evidence" value="ECO:0007669"/>
    <property type="project" value="UniProtKB-EC"/>
</dbReference>
<dbReference type="InterPro" id="IPR029119">
    <property type="entry name" value="MutY_C"/>
</dbReference>
<comment type="similarity">
    <text evidence="2">Belongs to the Nudix hydrolase family.</text>
</comment>
<dbReference type="FunFam" id="3.90.79.10:FF:000014">
    <property type="entry name" value="8-oxo-dGTP diphosphatase MutT"/>
    <property type="match status" value="1"/>
</dbReference>
<comment type="cofactor">
    <cofactor evidence="1 18">
        <name>Mg(2+)</name>
        <dbReference type="ChEBI" id="CHEBI:18420"/>
    </cofactor>
</comment>
<evidence type="ECO:0000256" key="17">
    <source>
        <dbReference type="PIRSR" id="PIRSR603561-1"/>
    </source>
</evidence>
<gene>
    <name evidence="20" type="ORF">GCM10007392_41210</name>
</gene>
<comment type="catalytic activity">
    <reaction evidence="11">
        <text>8-oxo-GTP + H2O = 8-oxo-GMP + diphosphate + H(+)</text>
        <dbReference type="Rhea" id="RHEA:67616"/>
        <dbReference type="ChEBI" id="CHEBI:15377"/>
        <dbReference type="ChEBI" id="CHEBI:15378"/>
        <dbReference type="ChEBI" id="CHEBI:33019"/>
        <dbReference type="ChEBI" id="CHEBI:143553"/>
        <dbReference type="ChEBI" id="CHEBI:145694"/>
    </reaction>
</comment>
<evidence type="ECO:0000256" key="4">
    <source>
        <dbReference type="ARBA" id="ARBA00022705"/>
    </source>
</evidence>
<dbReference type="PANTHER" id="PTHR47707:SF1">
    <property type="entry name" value="NUDIX HYDROLASE FAMILY PROTEIN"/>
    <property type="match status" value="1"/>
</dbReference>
<dbReference type="EMBL" id="BMXR01000013">
    <property type="protein sequence ID" value="GGX69397.1"/>
    <property type="molecule type" value="Genomic_DNA"/>
</dbReference>
<feature type="binding site" evidence="17">
    <location>
        <position position="130"/>
    </location>
    <ligand>
        <name>8-oxo-dGTP</name>
        <dbReference type="ChEBI" id="CHEBI:77896"/>
    </ligand>
</feature>
<dbReference type="GO" id="GO:0006281">
    <property type="term" value="P:DNA repair"/>
    <property type="evidence" value="ECO:0007669"/>
    <property type="project" value="UniProtKB-KW"/>
</dbReference>
<dbReference type="GO" id="GO:0008413">
    <property type="term" value="F:8-oxo-7,8-dihydroguanosine triphosphate pyrophosphatase activity"/>
    <property type="evidence" value="ECO:0007669"/>
    <property type="project" value="InterPro"/>
</dbReference>
<dbReference type="EC" id="3.6.1.55" evidence="12"/>
<dbReference type="InterPro" id="IPR003561">
    <property type="entry name" value="Mutator_MutT"/>
</dbReference>
<evidence type="ECO:0000256" key="13">
    <source>
        <dbReference type="ARBA" id="ARBA00040794"/>
    </source>
</evidence>